<keyword evidence="6" id="KW-0564">Palmitate</keyword>
<dbReference type="PROSITE" id="PS51257">
    <property type="entry name" value="PROKAR_LIPOPROTEIN"/>
    <property type="match status" value="1"/>
</dbReference>
<dbReference type="Proteomes" id="UP000572212">
    <property type="component" value="Unassembled WGS sequence"/>
</dbReference>
<dbReference type="InterPro" id="IPR057336">
    <property type="entry name" value="GerAC_N"/>
</dbReference>
<comment type="subcellular location">
    <subcellularLocation>
        <location evidence="1">Membrane</location>
        <topology evidence="1">Lipid-anchor</topology>
    </subcellularLocation>
</comment>
<evidence type="ECO:0000256" key="2">
    <source>
        <dbReference type="ARBA" id="ARBA00007886"/>
    </source>
</evidence>
<organism evidence="10 11">
    <name type="scientific">Gracilibacillus halotolerans</name>
    <dbReference type="NCBI Taxonomy" id="74386"/>
    <lineage>
        <taxon>Bacteria</taxon>
        <taxon>Bacillati</taxon>
        <taxon>Bacillota</taxon>
        <taxon>Bacilli</taxon>
        <taxon>Bacillales</taxon>
        <taxon>Bacillaceae</taxon>
        <taxon>Gracilibacillus</taxon>
    </lineage>
</organism>
<keyword evidence="11" id="KW-1185">Reference proteome</keyword>
<dbReference type="PANTHER" id="PTHR35789">
    <property type="entry name" value="SPORE GERMINATION PROTEIN B3"/>
    <property type="match status" value="1"/>
</dbReference>
<proteinExistence type="inferred from homology"/>
<feature type="domain" description="Spore germination protein N-terminal" evidence="9">
    <location>
        <begin position="25"/>
        <end position="190"/>
    </location>
</feature>
<evidence type="ECO:0000256" key="3">
    <source>
        <dbReference type="ARBA" id="ARBA00022544"/>
    </source>
</evidence>
<dbReference type="AlphaFoldDB" id="A0A841RSY0"/>
<evidence type="ECO:0000313" key="11">
    <source>
        <dbReference type="Proteomes" id="UP000572212"/>
    </source>
</evidence>
<dbReference type="InterPro" id="IPR046953">
    <property type="entry name" value="Spore_GerAC-like_C"/>
</dbReference>
<dbReference type="NCBIfam" id="TIGR02887">
    <property type="entry name" value="spore_ger_x_C"/>
    <property type="match status" value="1"/>
</dbReference>
<keyword evidence="7" id="KW-0449">Lipoprotein</keyword>
<dbReference type="GO" id="GO:0009847">
    <property type="term" value="P:spore germination"/>
    <property type="evidence" value="ECO:0007669"/>
    <property type="project" value="InterPro"/>
</dbReference>
<evidence type="ECO:0000259" key="9">
    <source>
        <dbReference type="Pfam" id="PF25198"/>
    </source>
</evidence>
<name>A0A841RSY0_9BACI</name>
<evidence type="ECO:0000256" key="6">
    <source>
        <dbReference type="ARBA" id="ARBA00023139"/>
    </source>
</evidence>
<evidence type="ECO:0000256" key="4">
    <source>
        <dbReference type="ARBA" id="ARBA00022729"/>
    </source>
</evidence>
<comment type="similarity">
    <text evidence="2">Belongs to the GerABKC lipoprotein family.</text>
</comment>
<dbReference type="Pfam" id="PF25198">
    <property type="entry name" value="Spore_GerAC_N"/>
    <property type="match status" value="1"/>
</dbReference>
<sequence>MQIVKISFIAVVVILLQACLSPSRLEETAIINTRGVDLVEEDGQRFIEATIIPYIFDPEAAESTSLLVGRGTTVKDARTNAEKQSPYPLSPGKINMDFYGEEAAKAGILPFLNTLIRDARVSDRMQLAITTKTAREFLEYKQEITTVNTTEYLQDLTKKEIDLDILPRNTLEYFTRLIRQVGIDPILPILGFHDEKPTITGAALFKEDKYVGEVSLMESFFINQLRKAVNETPLNARVPKENYKDMIAYESEPTEDEEFVYLSLNLSKGKGTIKLDDFDSLSFKADIKMRVELLETSIPMDIKTAETSKRLEKDIEAYYQAEYEKLFEKLQSHNVDSFGLGRKYVATRKGSKTTAKEWYEKYNNATMDFKVNVTIVNYGTID</sequence>
<evidence type="ECO:0000256" key="1">
    <source>
        <dbReference type="ARBA" id="ARBA00004635"/>
    </source>
</evidence>
<dbReference type="RefSeq" id="WP_184251117.1">
    <property type="nucleotide sequence ID" value="NZ_BAAACU010000025.1"/>
</dbReference>
<dbReference type="Pfam" id="PF05504">
    <property type="entry name" value="Spore_GerAC"/>
    <property type="match status" value="1"/>
</dbReference>
<evidence type="ECO:0000259" key="8">
    <source>
        <dbReference type="Pfam" id="PF05504"/>
    </source>
</evidence>
<dbReference type="EMBL" id="JACHON010000030">
    <property type="protein sequence ID" value="MBB6514315.1"/>
    <property type="molecule type" value="Genomic_DNA"/>
</dbReference>
<protein>
    <submittedName>
        <fullName evidence="10">Spore germination protein</fullName>
    </submittedName>
</protein>
<evidence type="ECO:0000256" key="5">
    <source>
        <dbReference type="ARBA" id="ARBA00023136"/>
    </source>
</evidence>
<reference evidence="10 11" key="1">
    <citation type="submission" date="2020-08" db="EMBL/GenBank/DDBJ databases">
        <title>Genomic Encyclopedia of Type Strains, Phase IV (KMG-IV): sequencing the most valuable type-strain genomes for metagenomic binning, comparative biology and taxonomic classification.</title>
        <authorList>
            <person name="Goeker M."/>
        </authorList>
    </citation>
    <scope>NUCLEOTIDE SEQUENCE [LARGE SCALE GENOMIC DNA]</scope>
    <source>
        <strain evidence="10 11">DSM 11805</strain>
    </source>
</reference>
<keyword evidence="3" id="KW-0309">Germination</keyword>
<dbReference type="PANTHER" id="PTHR35789:SF1">
    <property type="entry name" value="SPORE GERMINATION PROTEIN B3"/>
    <property type="match status" value="1"/>
</dbReference>
<dbReference type="InterPro" id="IPR008844">
    <property type="entry name" value="Spore_GerAC-like"/>
</dbReference>
<keyword evidence="5" id="KW-0472">Membrane</keyword>
<comment type="caution">
    <text evidence="10">The sequence shown here is derived from an EMBL/GenBank/DDBJ whole genome shotgun (WGS) entry which is preliminary data.</text>
</comment>
<dbReference type="GO" id="GO:0016020">
    <property type="term" value="C:membrane"/>
    <property type="evidence" value="ECO:0007669"/>
    <property type="project" value="UniProtKB-SubCell"/>
</dbReference>
<evidence type="ECO:0000313" key="10">
    <source>
        <dbReference type="EMBL" id="MBB6514315.1"/>
    </source>
</evidence>
<dbReference type="InterPro" id="IPR038501">
    <property type="entry name" value="Spore_GerAC_C_sf"/>
</dbReference>
<keyword evidence="4" id="KW-0732">Signal</keyword>
<accession>A0A841RSY0</accession>
<gene>
    <name evidence="10" type="ORF">GGQ92_003138</name>
</gene>
<evidence type="ECO:0000256" key="7">
    <source>
        <dbReference type="ARBA" id="ARBA00023288"/>
    </source>
</evidence>
<feature type="domain" description="Spore germination GerAC-like C-terminal" evidence="8">
    <location>
        <begin position="200"/>
        <end position="379"/>
    </location>
</feature>
<dbReference type="Gene3D" id="3.30.300.210">
    <property type="entry name" value="Nutrient germinant receptor protein C, domain 3"/>
    <property type="match status" value="1"/>
</dbReference>